<dbReference type="GO" id="GO:0000776">
    <property type="term" value="C:kinetochore"/>
    <property type="evidence" value="ECO:0007669"/>
    <property type="project" value="TreeGrafter"/>
</dbReference>
<dbReference type="Gene3D" id="3.30.1120.30">
    <property type="entry name" value="POLO box domain"/>
    <property type="match status" value="1"/>
</dbReference>
<dbReference type="InterPro" id="IPR033695">
    <property type="entry name" value="POLO_box_2"/>
</dbReference>
<dbReference type="SUPFAM" id="SSF82615">
    <property type="entry name" value="Polo-box domain"/>
    <property type="match status" value="2"/>
</dbReference>
<dbReference type="EMBL" id="CH476615">
    <property type="protein sequence ID" value="EEP77866.1"/>
    <property type="molecule type" value="Genomic_DNA"/>
</dbReference>
<dbReference type="SUPFAM" id="SSF56112">
    <property type="entry name" value="Protein kinase-like (PK-like)"/>
    <property type="match status" value="1"/>
</dbReference>
<evidence type="ECO:0000259" key="7">
    <source>
        <dbReference type="PROSITE" id="PS50011"/>
    </source>
</evidence>
<feature type="region of interest" description="Disordered" evidence="6">
    <location>
        <begin position="417"/>
        <end position="439"/>
    </location>
</feature>
<dbReference type="eggNOG" id="KOG0575">
    <property type="taxonomic scope" value="Eukaryota"/>
</dbReference>
<dbReference type="GO" id="GO:0005737">
    <property type="term" value="C:cytoplasm"/>
    <property type="evidence" value="ECO:0007669"/>
    <property type="project" value="TreeGrafter"/>
</dbReference>
<evidence type="ECO:0000256" key="3">
    <source>
        <dbReference type="ARBA" id="ARBA00022741"/>
    </source>
</evidence>
<evidence type="ECO:0000256" key="4">
    <source>
        <dbReference type="ARBA" id="ARBA00022777"/>
    </source>
</evidence>
<dbReference type="FunFam" id="3.30.1120.30:FF:000004">
    <property type="entry name" value="Serine/threonine-protein kinase"/>
    <property type="match status" value="1"/>
</dbReference>
<keyword evidence="1" id="KW-0723">Serine/threonine-protein kinase</keyword>
<dbReference type="STRING" id="336963.C4JHM9"/>
<dbReference type="InterPro" id="IPR011009">
    <property type="entry name" value="Kinase-like_dom_sf"/>
</dbReference>
<accession>C4JHM9</accession>
<feature type="region of interest" description="Disordered" evidence="6">
    <location>
        <begin position="478"/>
        <end position="549"/>
    </location>
</feature>
<dbReference type="PROSITE" id="PS00108">
    <property type="entry name" value="PROTEIN_KINASE_ST"/>
    <property type="match status" value="1"/>
</dbReference>
<dbReference type="CDD" id="cd13118">
    <property type="entry name" value="POLO_box_1"/>
    <property type="match status" value="1"/>
</dbReference>
<evidence type="ECO:0000256" key="6">
    <source>
        <dbReference type="SAM" id="MobiDB-lite"/>
    </source>
</evidence>
<evidence type="ECO:0000256" key="5">
    <source>
        <dbReference type="ARBA" id="ARBA00022840"/>
    </source>
</evidence>
<dbReference type="GO" id="GO:0000922">
    <property type="term" value="C:spindle pole"/>
    <property type="evidence" value="ECO:0007669"/>
    <property type="project" value="TreeGrafter"/>
</dbReference>
<evidence type="ECO:0000313" key="9">
    <source>
        <dbReference type="Proteomes" id="UP000002058"/>
    </source>
</evidence>
<dbReference type="InParanoid" id="C4JHM9"/>
<dbReference type="InterPro" id="IPR036947">
    <property type="entry name" value="POLO_box_dom_sf"/>
</dbReference>
<keyword evidence="5" id="KW-0067">ATP-binding</keyword>
<keyword evidence="4" id="KW-0418">Kinase</keyword>
<organism evidence="8 9">
    <name type="scientific">Uncinocarpus reesii (strain UAMH 1704)</name>
    <dbReference type="NCBI Taxonomy" id="336963"/>
    <lineage>
        <taxon>Eukaryota</taxon>
        <taxon>Fungi</taxon>
        <taxon>Dikarya</taxon>
        <taxon>Ascomycota</taxon>
        <taxon>Pezizomycotina</taxon>
        <taxon>Eurotiomycetes</taxon>
        <taxon>Eurotiomycetidae</taxon>
        <taxon>Onygenales</taxon>
        <taxon>Onygenaceae</taxon>
        <taxon>Uncinocarpus</taxon>
    </lineage>
</organism>
<protein>
    <recommendedName>
        <fullName evidence="7">Protein kinase domain-containing protein</fullName>
    </recommendedName>
</protein>
<dbReference type="SMART" id="SM00220">
    <property type="entry name" value="S_TKc"/>
    <property type="match status" value="1"/>
</dbReference>
<dbReference type="GO" id="GO:0005816">
    <property type="term" value="C:spindle pole body"/>
    <property type="evidence" value="ECO:0007669"/>
    <property type="project" value="TreeGrafter"/>
</dbReference>
<gene>
    <name evidence="8" type="ORF">UREG_02715</name>
</gene>
<dbReference type="InterPro" id="IPR000719">
    <property type="entry name" value="Prot_kinase_dom"/>
</dbReference>
<feature type="compositionally biased region" description="Low complexity" evidence="6">
    <location>
        <begin position="526"/>
        <end position="545"/>
    </location>
</feature>
<dbReference type="RefSeq" id="XP_002543199.1">
    <property type="nucleotide sequence ID" value="XM_002543153.1"/>
</dbReference>
<dbReference type="PANTHER" id="PTHR24345">
    <property type="entry name" value="SERINE/THREONINE-PROTEIN KINASE PLK"/>
    <property type="match status" value="1"/>
</dbReference>
<evidence type="ECO:0000256" key="1">
    <source>
        <dbReference type="ARBA" id="ARBA00022527"/>
    </source>
</evidence>
<keyword evidence="2" id="KW-0808">Transferase</keyword>
<keyword evidence="9" id="KW-1185">Reference proteome</keyword>
<dbReference type="GO" id="GO:0004674">
    <property type="term" value="F:protein serine/threonine kinase activity"/>
    <property type="evidence" value="ECO:0007669"/>
    <property type="project" value="UniProtKB-KW"/>
</dbReference>
<evidence type="ECO:0000256" key="2">
    <source>
        <dbReference type="ARBA" id="ARBA00022679"/>
    </source>
</evidence>
<dbReference type="HOGENOM" id="CLU_000288_46_0_1"/>
<keyword evidence="3" id="KW-0547">Nucleotide-binding</keyword>
<name>C4JHM9_UNCRE</name>
<dbReference type="InterPro" id="IPR008271">
    <property type="entry name" value="Ser/Thr_kinase_AS"/>
</dbReference>
<dbReference type="OMA" id="SPWIDFY"/>
<dbReference type="KEGG" id="ure:UREG_02715"/>
<dbReference type="InterPro" id="IPR033701">
    <property type="entry name" value="POLO_box_1"/>
</dbReference>
<evidence type="ECO:0000313" key="8">
    <source>
        <dbReference type="EMBL" id="EEP77866.1"/>
    </source>
</evidence>
<feature type="region of interest" description="Disordered" evidence="6">
    <location>
        <begin position="355"/>
        <end position="384"/>
    </location>
</feature>
<dbReference type="VEuPathDB" id="FungiDB:UREG_02715"/>
<dbReference type="CDD" id="cd13117">
    <property type="entry name" value="POLO_box_2"/>
    <property type="match status" value="1"/>
</dbReference>
<feature type="domain" description="Protein kinase" evidence="7">
    <location>
        <begin position="1"/>
        <end position="177"/>
    </location>
</feature>
<dbReference type="Pfam" id="PF00069">
    <property type="entry name" value="Pkinase"/>
    <property type="match status" value="1"/>
</dbReference>
<proteinExistence type="predicted"/>
<dbReference type="PROSITE" id="PS50011">
    <property type="entry name" value="PROTEIN_KINASE_DOM"/>
    <property type="match status" value="1"/>
</dbReference>
<dbReference type="GO" id="GO:0005634">
    <property type="term" value="C:nucleus"/>
    <property type="evidence" value="ECO:0007669"/>
    <property type="project" value="TreeGrafter"/>
</dbReference>
<dbReference type="GO" id="GO:0005524">
    <property type="term" value="F:ATP binding"/>
    <property type="evidence" value="ECO:0007669"/>
    <property type="project" value="UniProtKB-KW"/>
</dbReference>
<dbReference type="FunCoup" id="C4JHM9">
    <property type="interactions" value="260"/>
</dbReference>
<dbReference type="Proteomes" id="UP000002058">
    <property type="component" value="Unassembled WGS sequence"/>
</dbReference>
<dbReference type="GO" id="GO:0007052">
    <property type="term" value="P:mitotic spindle organization"/>
    <property type="evidence" value="ECO:0007669"/>
    <property type="project" value="TreeGrafter"/>
</dbReference>
<dbReference type="AlphaFoldDB" id="C4JHM9"/>
<dbReference type="FunFam" id="1.10.510.10:FF:000652">
    <property type="entry name" value="Serine/threonine-protein kinase"/>
    <property type="match status" value="1"/>
</dbReference>
<dbReference type="OrthoDB" id="408964at2759"/>
<reference evidence="9" key="1">
    <citation type="journal article" date="2009" name="Genome Res.">
        <title>Comparative genomic analyses of the human fungal pathogens Coccidioides and their relatives.</title>
        <authorList>
            <person name="Sharpton T.J."/>
            <person name="Stajich J.E."/>
            <person name="Rounsley S.D."/>
            <person name="Gardner M.J."/>
            <person name="Wortman J.R."/>
            <person name="Jordar V.S."/>
            <person name="Maiti R."/>
            <person name="Kodira C.D."/>
            <person name="Neafsey D.E."/>
            <person name="Zeng Q."/>
            <person name="Hung C.-Y."/>
            <person name="McMahan C."/>
            <person name="Muszewska A."/>
            <person name="Grynberg M."/>
            <person name="Mandel M.A."/>
            <person name="Kellner E.M."/>
            <person name="Barker B.M."/>
            <person name="Galgiani J.N."/>
            <person name="Orbach M.J."/>
            <person name="Kirkland T.N."/>
            <person name="Cole G.T."/>
            <person name="Henn M.R."/>
            <person name="Birren B.W."/>
            <person name="Taylor J.W."/>
        </authorList>
    </citation>
    <scope>NUCLEOTIDE SEQUENCE [LARGE SCALE GENOMIC DNA]</scope>
    <source>
        <strain evidence="9">UAMH 1704</strain>
    </source>
</reference>
<sequence length="1022" mass="114495">MEMVKKRRSLSLPEVRRFMVQLCGAVKYLHKRNVAHRDLKMGNLFLDRNMDIKVGDFGLAAIILSEKDEKRRKTLCGTPNYIAPEVLDKNKGGHTQKVDIWSLGVIFFAMLTGFPPFQSKTQEEIYKKVRNLSYTWPKDSECANYIPAEAKDLLSACLSLDEDERPEPDQIVDHDFFDMYPGCIPCELNPECRFSKPNWIRNQDPRGDKPEIGHGLEYGPRYISKVSHVSNMEDRYAICKDLFYTECGVGKKDTGVMRRPVGKRCSKSAFAECAVEEELGMQPVIPLPRDQVYCCIPDDADWSLQELRPETETRLSPVEDEDPIRNIPSKVEAATLARSQLALAAQLRRKEAQPRSHAALLRQQALPPRQPARESRIRNTQSGLHQLKSEVYREGAPTAAVVQNLLSERPIRGKVSGYNSSLRDRTVPSSTLSKSTSVPTGLMAGRTRAQSRQHLATMVEGTMSFDPKSSIRSTTIVSAQTQHESLPVRGVEDKPRIKSEGKLPKLQPKLSTSSYENLAERRSRSTSDNVTKSSASSVSTRSKSTFGLRPLIRPDEDAEIMPGTSIREVMGDLKTYFSDLCRSRSQATGTLTRTRRRQQKVAPSKPHSYVMKWVDYTNRYGIGYVLDDGSVGCVFKADRGSSASCVVVRDGERHIRLRARAKEGSAEKTYSEVDQLVPRDGRAVEFYENIDIDPRRRSQGGGVKRVLVEAKAFDTNKHSACELARKIRTNDTEKIKRVKLVDQFGKYMIGSLGKDVQEQTPAENDPDGSIGQYVRFYQRLGNVGIWGFGDGAFQFNFPDHTKLVISLPERQPGRLSDTPICCQIDFFHLAPSAARYLRARGKMHPNGFDTRAVITDSASNYFSSLFDEREVNSTTGKYKFYEILEANSFREKMDFIIEVLESWITHGRLGGRILSRSSSSSPPASSFQTSLSQTLATVSTYPTSLSAGNLDMSHNSSDMFWFGPQEKSWAAPAGGKFVWVTVGAQGGDSKYMSLSLKSDGEIESVDAEDVAELKARLKALIF</sequence>
<dbReference type="Gene3D" id="1.10.510.10">
    <property type="entry name" value="Transferase(Phosphotransferase) domain 1"/>
    <property type="match status" value="1"/>
</dbReference>
<feature type="compositionally biased region" description="Basic and acidic residues" evidence="6">
    <location>
        <begin position="490"/>
        <end position="503"/>
    </location>
</feature>
<dbReference type="PANTHER" id="PTHR24345:SF0">
    <property type="entry name" value="CELL CYCLE SERINE_THREONINE-PROTEIN KINASE CDC5_MSD2"/>
    <property type="match status" value="1"/>
</dbReference>
<dbReference type="GeneID" id="8437500"/>